<proteinExistence type="predicted"/>
<keyword evidence="5" id="KW-0808">Transferase</keyword>
<dbReference type="PANTHER" id="PTHR23120">
    <property type="entry name" value="MAESTRO-RELATED HEAT DOMAIN-CONTAINING"/>
    <property type="match status" value="1"/>
</dbReference>
<name>A0AA35P5U4_9SAUR</name>
<evidence type="ECO:0000259" key="4">
    <source>
        <dbReference type="Pfam" id="PF23227"/>
    </source>
</evidence>
<gene>
    <name evidence="5" type="ORF">PODLI_1B018640</name>
</gene>
<dbReference type="InterPro" id="IPR055406">
    <property type="entry name" value="HEAT_Maestro"/>
</dbReference>
<feature type="region of interest" description="Disordered" evidence="2">
    <location>
        <begin position="815"/>
        <end position="836"/>
    </location>
</feature>
<dbReference type="SUPFAM" id="SSF48371">
    <property type="entry name" value="ARM repeat"/>
    <property type="match status" value="1"/>
</dbReference>
<feature type="domain" description="Maestro/Maestro-like HEAT-repeats" evidence="4">
    <location>
        <begin position="530"/>
        <end position="749"/>
    </location>
</feature>
<keyword evidence="6" id="KW-1185">Reference proteome</keyword>
<dbReference type="GO" id="GO:0016301">
    <property type="term" value="F:kinase activity"/>
    <property type="evidence" value="ECO:0007669"/>
    <property type="project" value="UniProtKB-KW"/>
</dbReference>
<sequence length="855" mass="96765">MFWTQSLQELSSWEGSVSSPKNADSPSSDSSQTTFSLAASEGDMRAVMRFMNHFLHKSHQELPEKVKFLDCIDLISANLDSSKAGYIGQRHYNPTLIRETLMFLLPETGSPSVEERIMALSRITKLVCCITSHCTPKGMKDFKMGKLAGHLALCSKDSSESVCHWAADALHCLYTLILHQKSLMKPENDTEFMELMQDWKEEKIFWLAWFSDISTTTMKFKKCLHSEEQMDFLLAAIKGMRDDNLYHTKAAILMLKAMLRDPQPVFIKVPKTTRFMYFSLEHIGDPQARLEVFRFLLLLGKSRPQDVVKTLLACSVQCDSTASAMWNTLTCFSDTSQKVLAVVQSILQEQPIYWDGHRVKASLRPLAANAAFYEILRRPSPACREVLKEMFTTLSIAVLCQISFAVYFTPEETDVYTTACIRQEITTPPAPFRSALKTFKGLIRRAGDEDLILIMNKRRGSELLLHRRTHLKGLSLFAREIVRGEGSERMLPYLLEILESEGYPKHITVMPFLIEFLHKGALAPAMEDSIIEQLCRQVKASRLELRSLALDGMICFLDHQEKMKKLKPAFPDIIARVREADRDINVKALRLLPDLLKCQSREVNSLTVEVATSVMPLFDDASNKVRLAAISTFSHLFEIVQWGGKEQMKALALQSLVPLMVHLQDSVPVKKMCWITLRRADKFLKSFIQLSIRENETWNFCKSLVKRYREQGEAILLDQAFAYLENPRTALRDGAIRLLEIIAQESKHQGTVNAIATVLDLVKVENKSSHLKMAGWGERYLCLLLLFACPTRPCSAMTCLHLSLDSPKLSSIPGLLRQKPAPSQSSSHHHRTGVSSAIPGEKSAIVLSKNFAQFP</sequence>
<accession>A0AA35P5U4</accession>
<keyword evidence="1" id="KW-0677">Repeat</keyword>
<dbReference type="AlphaFoldDB" id="A0AA35P5U4"/>
<feature type="domain" description="Maestro-like HEAT-repeats" evidence="3">
    <location>
        <begin position="115"/>
        <end position="340"/>
    </location>
</feature>
<feature type="compositionally biased region" description="Low complexity" evidence="2">
    <location>
        <begin position="16"/>
        <end position="35"/>
    </location>
</feature>
<dbReference type="InterPro" id="IPR045206">
    <property type="entry name" value="Maestro_heat-like_prot"/>
</dbReference>
<dbReference type="EMBL" id="OX395130">
    <property type="protein sequence ID" value="CAI5776109.1"/>
    <property type="molecule type" value="Genomic_DNA"/>
</dbReference>
<dbReference type="InterPro" id="IPR016024">
    <property type="entry name" value="ARM-type_fold"/>
</dbReference>
<protein>
    <submittedName>
        <fullName evidence="5">Activated CDC42 kinase 1 isoform X9</fullName>
    </submittedName>
</protein>
<dbReference type="Proteomes" id="UP001178461">
    <property type="component" value="Chromosome 5"/>
</dbReference>
<dbReference type="GO" id="GO:0005737">
    <property type="term" value="C:cytoplasm"/>
    <property type="evidence" value="ECO:0007669"/>
    <property type="project" value="TreeGrafter"/>
</dbReference>
<dbReference type="PANTHER" id="PTHR23120:SF42">
    <property type="entry name" value="MAESTRO HEAT-LIKE REPEAT FAMILY MEMBER 3"/>
    <property type="match status" value="1"/>
</dbReference>
<feature type="region of interest" description="Disordered" evidence="2">
    <location>
        <begin position="14"/>
        <end position="35"/>
    </location>
</feature>
<dbReference type="Pfam" id="PF21047">
    <property type="entry name" value="HEAT_Maestro"/>
    <property type="match status" value="1"/>
</dbReference>
<keyword evidence="5" id="KW-0418">Kinase</keyword>
<evidence type="ECO:0000256" key="1">
    <source>
        <dbReference type="ARBA" id="ARBA00022737"/>
    </source>
</evidence>
<dbReference type="InterPro" id="IPR048465">
    <property type="entry name" value="Maestro-like_HEAT"/>
</dbReference>
<evidence type="ECO:0000313" key="5">
    <source>
        <dbReference type="EMBL" id="CAI5776109.1"/>
    </source>
</evidence>
<evidence type="ECO:0000259" key="3">
    <source>
        <dbReference type="Pfam" id="PF21047"/>
    </source>
</evidence>
<evidence type="ECO:0000256" key="2">
    <source>
        <dbReference type="SAM" id="MobiDB-lite"/>
    </source>
</evidence>
<dbReference type="Pfam" id="PF23227">
    <property type="entry name" value="HEAT_MROH2B_C"/>
    <property type="match status" value="1"/>
</dbReference>
<dbReference type="Gene3D" id="1.25.10.10">
    <property type="entry name" value="Leucine-rich Repeat Variant"/>
    <property type="match status" value="1"/>
</dbReference>
<reference evidence="5" key="1">
    <citation type="submission" date="2022-12" db="EMBL/GenBank/DDBJ databases">
        <authorList>
            <person name="Alioto T."/>
            <person name="Alioto T."/>
            <person name="Gomez Garrido J."/>
        </authorList>
    </citation>
    <scope>NUCLEOTIDE SEQUENCE</scope>
</reference>
<dbReference type="InterPro" id="IPR011989">
    <property type="entry name" value="ARM-like"/>
</dbReference>
<evidence type="ECO:0000313" key="6">
    <source>
        <dbReference type="Proteomes" id="UP001178461"/>
    </source>
</evidence>
<organism evidence="5 6">
    <name type="scientific">Podarcis lilfordi</name>
    <name type="common">Lilford's wall lizard</name>
    <dbReference type="NCBI Taxonomy" id="74358"/>
    <lineage>
        <taxon>Eukaryota</taxon>
        <taxon>Metazoa</taxon>
        <taxon>Chordata</taxon>
        <taxon>Craniata</taxon>
        <taxon>Vertebrata</taxon>
        <taxon>Euteleostomi</taxon>
        <taxon>Lepidosauria</taxon>
        <taxon>Squamata</taxon>
        <taxon>Bifurcata</taxon>
        <taxon>Unidentata</taxon>
        <taxon>Episquamata</taxon>
        <taxon>Laterata</taxon>
        <taxon>Lacertibaenia</taxon>
        <taxon>Lacertidae</taxon>
        <taxon>Podarcis</taxon>
    </lineage>
</organism>